<gene>
    <name evidence="2" type="ORF">H8S07_05445</name>
</gene>
<dbReference type="Proteomes" id="UP000647235">
    <property type="component" value="Unassembled WGS sequence"/>
</dbReference>
<feature type="region of interest" description="Disordered" evidence="1">
    <location>
        <begin position="95"/>
        <end position="141"/>
    </location>
</feature>
<evidence type="ECO:0000313" key="2">
    <source>
        <dbReference type="EMBL" id="MBC5664722.1"/>
    </source>
</evidence>
<comment type="caution">
    <text evidence="2">The sequence shown here is derived from an EMBL/GenBank/DDBJ whole genome shotgun (WGS) entry which is preliminary data.</text>
</comment>
<accession>A0ABR7EUS1</accession>
<organism evidence="2 3">
    <name type="scientific">Dorea hominis</name>
    <dbReference type="NCBI Taxonomy" id="2763040"/>
    <lineage>
        <taxon>Bacteria</taxon>
        <taxon>Bacillati</taxon>
        <taxon>Bacillota</taxon>
        <taxon>Clostridia</taxon>
        <taxon>Lachnospirales</taxon>
        <taxon>Lachnospiraceae</taxon>
        <taxon>Dorea</taxon>
    </lineage>
</organism>
<reference evidence="2 3" key="1">
    <citation type="submission" date="2020-08" db="EMBL/GenBank/DDBJ databases">
        <title>Genome public.</title>
        <authorList>
            <person name="Liu C."/>
            <person name="Sun Q."/>
        </authorList>
    </citation>
    <scope>NUCLEOTIDE SEQUENCE [LARGE SCALE GENOMIC DNA]</scope>
    <source>
        <strain evidence="2 3">NSJ-36</strain>
    </source>
</reference>
<sequence length="191" mass="21314">MLKELLWKGEKLKKDQLLILFLTGVLLLVITLPAGKEKENRKTVGSRTGQSVITDRESYTKEMEQELEEMLSQMDGAGEVKVMLTLASTAEKVIEKDRDTQSEQVKESDHQGGERTTDKDSLSEETVYKKQNSNGDSPYVTKELTPQVEGVVVLATGGDNPEVAKHITEAVQALFGIDTHKIRIMKKNQKP</sequence>
<dbReference type="EMBL" id="JACOOY010000005">
    <property type="protein sequence ID" value="MBC5664722.1"/>
    <property type="molecule type" value="Genomic_DNA"/>
</dbReference>
<evidence type="ECO:0000313" key="3">
    <source>
        <dbReference type="Proteomes" id="UP000647235"/>
    </source>
</evidence>
<feature type="compositionally biased region" description="Basic and acidic residues" evidence="1">
    <location>
        <begin position="95"/>
        <end position="128"/>
    </location>
</feature>
<proteinExistence type="predicted"/>
<protein>
    <submittedName>
        <fullName evidence="2">Stage III sporulation protein AG</fullName>
    </submittedName>
</protein>
<evidence type="ECO:0000256" key="1">
    <source>
        <dbReference type="SAM" id="MobiDB-lite"/>
    </source>
</evidence>
<name>A0ABR7EUS1_9FIRM</name>
<keyword evidence="3" id="KW-1185">Reference proteome</keyword>